<dbReference type="Proteomes" id="UP000196708">
    <property type="component" value="Chromosome 1"/>
</dbReference>
<evidence type="ECO:0000256" key="1">
    <source>
        <dbReference type="ARBA" id="ARBA00004370"/>
    </source>
</evidence>
<evidence type="ECO:0000259" key="6">
    <source>
        <dbReference type="PROSITE" id="PS50111"/>
    </source>
</evidence>
<reference evidence="7 8" key="1">
    <citation type="submission" date="2016-12" db="EMBL/GenBank/DDBJ databases">
        <authorList>
            <person name="Song W.-J."/>
            <person name="Kurnit D.M."/>
        </authorList>
    </citation>
    <scope>NUCLEOTIDE SEQUENCE [LARGE SCALE GENOMIC DNA]</scope>
    <source>
        <strain evidence="7 8">ATCC 43942</strain>
    </source>
</reference>
<dbReference type="CDD" id="cd11386">
    <property type="entry name" value="MCP_signal"/>
    <property type="match status" value="1"/>
</dbReference>
<dbReference type="RefSeq" id="WP_021018827.1">
    <property type="nucleotide sequence ID" value="NZ_CP018835.1"/>
</dbReference>
<protein>
    <submittedName>
        <fullName evidence="7">Methyl-accepting chemotaxis protein</fullName>
    </submittedName>
</protein>
<evidence type="ECO:0000313" key="8">
    <source>
        <dbReference type="Proteomes" id="UP000196708"/>
    </source>
</evidence>
<feature type="domain" description="Methyl-accepting transducer" evidence="6">
    <location>
        <begin position="262"/>
        <end position="498"/>
    </location>
</feature>
<dbReference type="GO" id="GO:0004888">
    <property type="term" value="F:transmembrane signaling receptor activity"/>
    <property type="evidence" value="ECO:0007669"/>
    <property type="project" value="InterPro"/>
</dbReference>
<dbReference type="PRINTS" id="PR00260">
    <property type="entry name" value="CHEMTRNSDUCR"/>
</dbReference>
<dbReference type="OrthoDB" id="2489132at2"/>
<proteinExistence type="inferred from homology"/>
<evidence type="ECO:0000256" key="2">
    <source>
        <dbReference type="ARBA" id="ARBA00023224"/>
    </source>
</evidence>
<evidence type="ECO:0000313" key="7">
    <source>
        <dbReference type="EMBL" id="ASA54899.1"/>
    </source>
</evidence>
<evidence type="ECO:0000256" key="5">
    <source>
        <dbReference type="SAM" id="Phobius"/>
    </source>
</evidence>
<dbReference type="AlphaFoldDB" id="A0A1Z2SCK2"/>
<feature type="transmembrane region" description="Helical" evidence="5">
    <location>
        <begin position="183"/>
        <end position="204"/>
    </location>
</feature>
<dbReference type="SUPFAM" id="SSF58104">
    <property type="entry name" value="Methyl-accepting chemotaxis protein (MCP) signaling domain"/>
    <property type="match status" value="1"/>
</dbReference>
<dbReference type="InterPro" id="IPR004089">
    <property type="entry name" value="MCPsignal_dom"/>
</dbReference>
<dbReference type="PROSITE" id="PS50111">
    <property type="entry name" value="CHEMOTAXIS_TRANSDUC_2"/>
    <property type="match status" value="1"/>
</dbReference>
<keyword evidence="5" id="KW-0472">Membrane</keyword>
<comment type="subcellular location">
    <subcellularLocation>
        <location evidence="1">Membrane</location>
    </subcellularLocation>
</comment>
<gene>
    <name evidence="7" type="ORF">BSQ33_03630</name>
</gene>
<comment type="similarity">
    <text evidence="3">Belongs to the methyl-accepting chemotaxis (MCP) protein family.</text>
</comment>
<dbReference type="Pfam" id="PF00015">
    <property type="entry name" value="MCPsignal"/>
    <property type="match status" value="1"/>
</dbReference>
<keyword evidence="2 4" id="KW-0807">Transducer</keyword>
<dbReference type="GO" id="GO:0007165">
    <property type="term" value="P:signal transduction"/>
    <property type="evidence" value="ECO:0007669"/>
    <property type="project" value="UniProtKB-KW"/>
</dbReference>
<organism evidence="7 8">
    <name type="scientific">Vibrio gazogenes</name>
    <dbReference type="NCBI Taxonomy" id="687"/>
    <lineage>
        <taxon>Bacteria</taxon>
        <taxon>Pseudomonadati</taxon>
        <taxon>Pseudomonadota</taxon>
        <taxon>Gammaproteobacteria</taxon>
        <taxon>Vibrionales</taxon>
        <taxon>Vibrionaceae</taxon>
        <taxon>Vibrio</taxon>
    </lineage>
</organism>
<dbReference type="Gene3D" id="1.10.287.950">
    <property type="entry name" value="Methyl-accepting chemotaxis protein"/>
    <property type="match status" value="1"/>
</dbReference>
<name>A0A1Z2SCK2_VIBGA</name>
<dbReference type="GO" id="GO:0006935">
    <property type="term" value="P:chemotaxis"/>
    <property type="evidence" value="ECO:0007669"/>
    <property type="project" value="InterPro"/>
</dbReference>
<dbReference type="KEGG" id="vga:BSQ33_03630"/>
<accession>A0A1Z2SCK2</accession>
<dbReference type="SMART" id="SM00283">
    <property type="entry name" value="MA"/>
    <property type="match status" value="1"/>
</dbReference>
<evidence type="ECO:0000256" key="3">
    <source>
        <dbReference type="ARBA" id="ARBA00029447"/>
    </source>
</evidence>
<dbReference type="Pfam" id="PF12729">
    <property type="entry name" value="4HB_MCP_1"/>
    <property type="match status" value="1"/>
</dbReference>
<keyword evidence="5" id="KW-1133">Transmembrane helix</keyword>
<dbReference type="InterPro" id="IPR024478">
    <property type="entry name" value="HlyB_4HB_MCP"/>
</dbReference>
<dbReference type="FunFam" id="1.10.287.950:FF:000001">
    <property type="entry name" value="Methyl-accepting chemotaxis sensory transducer"/>
    <property type="match status" value="1"/>
</dbReference>
<evidence type="ECO:0000256" key="4">
    <source>
        <dbReference type="PROSITE-ProRule" id="PRU00284"/>
    </source>
</evidence>
<keyword evidence="5" id="KW-0812">Transmembrane</keyword>
<dbReference type="GO" id="GO:0016020">
    <property type="term" value="C:membrane"/>
    <property type="evidence" value="ECO:0007669"/>
    <property type="project" value="UniProtKB-SubCell"/>
</dbReference>
<sequence length="536" mass="58975">MKNISTKLLLIPLLFSLALFSVHTLNGTVSREVMNRFESVYLDRIVPLADLKKISDLYAVNLIDAANKHHVGLITKTQLYSSISDAMHKANKIWQAYLETALTGKEIKLTQELNVKFQRIESQIPQLIEQHKNNQIDDATLIKQLYTLIDAMGGDLTALINLQLDVSNKEFTMSQSELKSATFWGWVITLSTSLLVSLLSFWFAKREVRNLPKIVAWLKALAEGRVSREELPLSHNELDSISASLGTLSEQLSNVVSESQDVMSSIKMKQDQSLMLVEQNRTNSFHELSSVEQVATASAELASTAHDVATNAIKAEEAAAQANHIIGASQSILINSTQTTEEISTSIRDAKDIVNRLKEYSENINTVVEVINSISEQTNLLALNAAIEAARAGEHGRGFAVVADEVRALAAKTQQSTVDIQKIISQLQEQSMLADDSMSQNVALMVSAKAATEELANSFEVISEEVTRITEVNAIVATASEEQSAVTQDISKQLEEINTLVQQNIKGIEESSKSNQAVNVLAEQLHTRLSFFKVAG</sequence>
<dbReference type="PANTHER" id="PTHR32089">
    <property type="entry name" value="METHYL-ACCEPTING CHEMOTAXIS PROTEIN MCPB"/>
    <property type="match status" value="1"/>
</dbReference>
<dbReference type="InterPro" id="IPR004090">
    <property type="entry name" value="Chemotax_Me-accpt_rcpt"/>
</dbReference>
<dbReference type="PANTHER" id="PTHR32089:SF33">
    <property type="entry name" value="TOXIN COREGULATED PILUS BIOSYNTHESIS PROTEIN I"/>
    <property type="match status" value="1"/>
</dbReference>
<dbReference type="EMBL" id="CP018835">
    <property type="protein sequence ID" value="ASA54899.1"/>
    <property type="molecule type" value="Genomic_DNA"/>
</dbReference>